<dbReference type="PROSITE" id="PS51257">
    <property type="entry name" value="PROKAR_LIPOPROTEIN"/>
    <property type="match status" value="1"/>
</dbReference>
<proteinExistence type="predicted"/>
<reference evidence="2 3" key="3">
    <citation type="journal article" date="2011" name="J. Bacteriol.">
        <title>Genome sequences of Mycoplasma alligatoris A21JP2T and Mycoplasma crocodyli MP145T.</title>
        <authorList>
            <person name="Brown D.R."/>
            <person name="Farmerie W.G."/>
            <person name="May M."/>
            <person name="Benders G.A."/>
            <person name="Durkin A.S."/>
            <person name="Hlavinka K."/>
            <person name="Hostetler J."/>
            <person name="Jackson J."/>
            <person name="Johnson J."/>
            <person name="Miller R.H."/>
            <person name="Paralanov V."/>
            <person name="Radune D."/>
            <person name="Szczypinski B."/>
            <person name="Glass J.I."/>
        </authorList>
    </citation>
    <scope>NUCLEOTIDE SEQUENCE [LARGE SCALE GENOMIC DNA]</scope>
    <source>
        <strain evidence="3">ATCC 51981 / MP145</strain>
    </source>
</reference>
<dbReference type="eggNOG" id="ENOG5030NNU">
    <property type="taxonomic scope" value="Bacteria"/>
</dbReference>
<dbReference type="EMBL" id="CP001991">
    <property type="protein sequence ID" value="ADE19393.1"/>
    <property type="molecule type" value="Genomic_DNA"/>
</dbReference>
<feature type="region of interest" description="Disordered" evidence="1">
    <location>
        <begin position="118"/>
        <end position="142"/>
    </location>
</feature>
<keyword evidence="3" id="KW-1185">Reference proteome</keyword>
<protein>
    <submittedName>
        <fullName evidence="2">Putative lipoprotein</fullName>
    </submittedName>
</protein>
<evidence type="ECO:0000313" key="3">
    <source>
        <dbReference type="Proteomes" id="UP000001845"/>
    </source>
</evidence>
<evidence type="ECO:0000313" key="2">
    <source>
        <dbReference type="EMBL" id="ADE19393.1"/>
    </source>
</evidence>
<dbReference type="AlphaFoldDB" id="D5E5V9"/>
<sequence length="283" mass="32357">MNKKIPIILGNISIAALSTFAVSCNKTHETQKTEMWKNLKYELKNEVKRDEKLAKDIQITDIVVTSLNDKYTFKLDSLEVQTDNTNLKMIITGQYVSKKIFETKSFIITGFKKDLKVDDKTTPQPKPTDNKTPTEPAKPDKDMKLGKLETLASENKLIIVDKKNQNYSSTIQKIKDLIGQDGAGRSTIKFIPGEATKVENIKFKFGQSSKKANNDLEFLKFSSELTIEEIQNIIPPENYNNGAPVERNRRWLFFSYNETKKLIIKIRIKSESSPNKIFVVELE</sequence>
<dbReference type="Proteomes" id="UP000001845">
    <property type="component" value="Chromosome"/>
</dbReference>
<keyword evidence="2" id="KW-0449">Lipoprotein</keyword>
<dbReference type="RefSeq" id="WP_013054170.1">
    <property type="nucleotide sequence ID" value="NC_014014.1"/>
</dbReference>
<dbReference type="STRING" id="512564.MCRO_0532"/>
<evidence type="ECO:0000256" key="1">
    <source>
        <dbReference type="SAM" id="MobiDB-lite"/>
    </source>
</evidence>
<name>D5E5V9_MYCCM</name>
<reference key="2">
    <citation type="submission" date="2010-03" db="EMBL/GenBank/DDBJ databases">
        <authorList>
            <person name="Ma Z."/>
            <person name="Wang X."/>
            <person name="Liu H."/>
        </authorList>
    </citation>
    <scope>NUCLEOTIDE SEQUENCE</scope>
    <source>
        <strain>MP145</strain>
    </source>
</reference>
<reference evidence="3" key="1">
    <citation type="submission" date="2010-03" db="EMBL/GenBank/DDBJ databases">
        <title>The complete genome of Mycoplasma crocodyli MP145.</title>
        <authorList>
            <person name="Glass J.I."/>
            <person name="Durkin A.S."/>
            <person name="Hostetler J."/>
            <person name="Jackson J."/>
            <person name="Johnson J."/>
            <person name="May M.A."/>
            <person name="Paralanov V."/>
            <person name="Radune D."/>
            <person name="Szczypinski B."/>
            <person name="Brown D.R."/>
        </authorList>
    </citation>
    <scope>NUCLEOTIDE SEQUENCE [LARGE SCALE GENOMIC DNA]</scope>
    <source>
        <strain evidence="3">ATCC 51981 / MP145</strain>
    </source>
</reference>
<accession>D5E5V9</accession>
<dbReference type="KEGG" id="mcd:MCRO_0532"/>
<gene>
    <name evidence="2" type="ordered locus">MCRO_0532</name>
</gene>
<dbReference type="HOGENOM" id="CLU_982882_0_0_14"/>
<organism evidence="2 3">
    <name type="scientific">Mycoplasma crocodyli (strain ATCC 51981 / MP145)</name>
    <dbReference type="NCBI Taxonomy" id="512564"/>
    <lineage>
        <taxon>Bacteria</taxon>
        <taxon>Bacillati</taxon>
        <taxon>Mycoplasmatota</taxon>
        <taxon>Mollicutes</taxon>
        <taxon>Mycoplasmataceae</taxon>
        <taxon>Mycoplasma</taxon>
    </lineage>
</organism>